<evidence type="ECO:0000259" key="11">
    <source>
        <dbReference type="PROSITE" id="PS51192"/>
    </source>
</evidence>
<dbReference type="InterPro" id="IPR048960">
    <property type="entry name" value="POLQ-like_helical"/>
</dbReference>
<dbReference type="SUPFAM" id="SSF52540">
    <property type="entry name" value="P-loop containing nucleoside triphosphate hydrolases"/>
    <property type="match status" value="1"/>
</dbReference>
<keyword evidence="2" id="KW-0547">Nucleotide-binding</keyword>
<dbReference type="PROSITE" id="PS51192">
    <property type="entry name" value="HELICASE_ATP_BIND_1"/>
    <property type="match status" value="1"/>
</dbReference>
<evidence type="ECO:0000256" key="5">
    <source>
        <dbReference type="ARBA" id="ARBA00022806"/>
    </source>
</evidence>
<dbReference type="Gene3D" id="1.10.150.20">
    <property type="entry name" value="5' to 3' exonuclease, C-terminal subdomain"/>
    <property type="match status" value="1"/>
</dbReference>
<dbReference type="FunFam" id="3.40.50.300:FF:000813">
    <property type="entry name" value="helicase POLQ-like isoform X1"/>
    <property type="match status" value="1"/>
</dbReference>
<feature type="region of interest" description="Disordered" evidence="10">
    <location>
        <begin position="1"/>
        <end position="38"/>
    </location>
</feature>
<dbReference type="GO" id="GO:0005634">
    <property type="term" value="C:nucleus"/>
    <property type="evidence" value="ECO:0007669"/>
    <property type="project" value="UniProtKB-SubCell"/>
</dbReference>
<dbReference type="SMART" id="SM00490">
    <property type="entry name" value="HELICc"/>
    <property type="match status" value="1"/>
</dbReference>
<protein>
    <recommendedName>
        <fullName evidence="15">Helicase POLQ-like</fullName>
    </recommendedName>
</protein>
<dbReference type="AlphaFoldDB" id="A0ABD1EXQ7"/>
<evidence type="ECO:0000256" key="3">
    <source>
        <dbReference type="ARBA" id="ARBA00022763"/>
    </source>
</evidence>
<dbReference type="SMART" id="SM00487">
    <property type="entry name" value="DEXDc"/>
    <property type="match status" value="1"/>
</dbReference>
<evidence type="ECO:0000313" key="13">
    <source>
        <dbReference type="EMBL" id="KAL1505821.1"/>
    </source>
</evidence>
<dbReference type="GO" id="GO:0005524">
    <property type="term" value="F:ATP binding"/>
    <property type="evidence" value="ECO:0007669"/>
    <property type="project" value="UniProtKB-KW"/>
</dbReference>
<dbReference type="Pfam" id="PF21099">
    <property type="entry name" value="POLQ_helical"/>
    <property type="match status" value="1"/>
</dbReference>
<dbReference type="Gene3D" id="1.10.3380.20">
    <property type="match status" value="1"/>
</dbReference>
<evidence type="ECO:0000313" key="14">
    <source>
        <dbReference type="Proteomes" id="UP001566132"/>
    </source>
</evidence>
<evidence type="ECO:0000259" key="12">
    <source>
        <dbReference type="PROSITE" id="PS51194"/>
    </source>
</evidence>
<dbReference type="PANTHER" id="PTHR47961:SF12">
    <property type="entry name" value="HELICASE POLQ-LIKE"/>
    <property type="match status" value="1"/>
</dbReference>
<dbReference type="GO" id="GO:0043138">
    <property type="term" value="F:3'-5' DNA helicase activity"/>
    <property type="evidence" value="ECO:0007669"/>
    <property type="project" value="UniProtKB-EC"/>
</dbReference>
<dbReference type="InterPro" id="IPR014001">
    <property type="entry name" value="Helicase_ATP-bd"/>
</dbReference>
<evidence type="ECO:0008006" key="15">
    <source>
        <dbReference type="Google" id="ProtNLM"/>
    </source>
</evidence>
<evidence type="ECO:0000256" key="9">
    <source>
        <dbReference type="ARBA" id="ARBA00048988"/>
    </source>
</evidence>
<dbReference type="Pfam" id="PF00271">
    <property type="entry name" value="Helicase_C"/>
    <property type="match status" value="1"/>
</dbReference>
<dbReference type="Gene3D" id="3.40.50.300">
    <property type="entry name" value="P-loop containing nucleotide triphosphate hydrolases"/>
    <property type="match status" value="2"/>
</dbReference>
<evidence type="ECO:0000256" key="6">
    <source>
        <dbReference type="ARBA" id="ARBA00022840"/>
    </source>
</evidence>
<evidence type="ECO:0000256" key="1">
    <source>
        <dbReference type="ARBA" id="ARBA00004123"/>
    </source>
</evidence>
<name>A0ABD1EXQ7_HYPHA</name>
<evidence type="ECO:0000256" key="7">
    <source>
        <dbReference type="ARBA" id="ARBA00023204"/>
    </source>
</evidence>
<keyword evidence="7" id="KW-0234">DNA repair</keyword>
<dbReference type="Pfam" id="PF00270">
    <property type="entry name" value="DEAD"/>
    <property type="match status" value="1"/>
</dbReference>
<accession>A0ABD1EXQ7</accession>
<keyword evidence="14" id="KW-1185">Reference proteome</keyword>
<dbReference type="GO" id="GO:0006302">
    <property type="term" value="P:double-strand break repair"/>
    <property type="evidence" value="ECO:0007669"/>
    <property type="project" value="UniProtKB-ARBA"/>
</dbReference>
<proteinExistence type="predicted"/>
<organism evidence="13 14">
    <name type="scientific">Hypothenemus hampei</name>
    <name type="common">Coffee berry borer</name>
    <dbReference type="NCBI Taxonomy" id="57062"/>
    <lineage>
        <taxon>Eukaryota</taxon>
        <taxon>Metazoa</taxon>
        <taxon>Ecdysozoa</taxon>
        <taxon>Arthropoda</taxon>
        <taxon>Hexapoda</taxon>
        <taxon>Insecta</taxon>
        <taxon>Pterygota</taxon>
        <taxon>Neoptera</taxon>
        <taxon>Endopterygota</taxon>
        <taxon>Coleoptera</taxon>
        <taxon>Polyphaga</taxon>
        <taxon>Cucujiformia</taxon>
        <taxon>Curculionidae</taxon>
        <taxon>Scolytinae</taxon>
        <taxon>Hypothenemus</taxon>
    </lineage>
</organism>
<evidence type="ECO:0000256" key="10">
    <source>
        <dbReference type="SAM" id="MobiDB-lite"/>
    </source>
</evidence>
<comment type="subcellular location">
    <subcellularLocation>
        <location evidence="1">Nucleus</location>
    </subcellularLocation>
</comment>
<keyword evidence="6" id="KW-0067">ATP-binding</keyword>
<dbReference type="EMBL" id="JBDJPC010000004">
    <property type="protein sequence ID" value="KAL1505821.1"/>
    <property type="molecule type" value="Genomic_DNA"/>
</dbReference>
<dbReference type="InterPro" id="IPR011545">
    <property type="entry name" value="DEAD/DEAH_box_helicase_dom"/>
</dbReference>
<dbReference type="InterPro" id="IPR001650">
    <property type="entry name" value="Helicase_C-like"/>
</dbReference>
<dbReference type="InterPro" id="IPR046931">
    <property type="entry name" value="HTH_61"/>
</dbReference>
<dbReference type="Proteomes" id="UP001566132">
    <property type="component" value="Unassembled WGS sequence"/>
</dbReference>
<comment type="caution">
    <text evidence="13">The sequence shown here is derived from an EMBL/GenBank/DDBJ whole genome shotgun (WGS) entry which is preliminary data.</text>
</comment>
<dbReference type="Pfam" id="PF20470">
    <property type="entry name" value="HTH_61"/>
    <property type="match status" value="1"/>
</dbReference>
<dbReference type="CDD" id="cd18795">
    <property type="entry name" value="SF2_C_Ski2"/>
    <property type="match status" value="1"/>
</dbReference>
<evidence type="ECO:0000256" key="8">
    <source>
        <dbReference type="ARBA" id="ARBA00023242"/>
    </source>
</evidence>
<feature type="domain" description="Helicase C-terminal" evidence="12">
    <location>
        <begin position="613"/>
        <end position="823"/>
    </location>
</feature>
<keyword evidence="3" id="KW-0227">DNA damage</keyword>
<keyword evidence="8" id="KW-0539">Nucleus</keyword>
<keyword evidence="5" id="KW-0347">Helicase</keyword>
<evidence type="ECO:0000256" key="4">
    <source>
        <dbReference type="ARBA" id="ARBA00022801"/>
    </source>
</evidence>
<dbReference type="InterPro" id="IPR027417">
    <property type="entry name" value="P-loop_NTPase"/>
</dbReference>
<evidence type="ECO:0000256" key="2">
    <source>
        <dbReference type="ARBA" id="ARBA00022741"/>
    </source>
</evidence>
<dbReference type="InterPro" id="IPR050474">
    <property type="entry name" value="Hel308_SKI2-like"/>
</dbReference>
<dbReference type="PROSITE" id="PS51194">
    <property type="entry name" value="HELICASE_CTER"/>
    <property type="match status" value="1"/>
</dbReference>
<gene>
    <name evidence="13" type="ORF">ABEB36_005294</name>
</gene>
<dbReference type="PANTHER" id="PTHR47961">
    <property type="entry name" value="DNA POLYMERASE THETA, PUTATIVE (AFU_ORTHOLOGUE AFUA_1G05260)-RELATED"/>
    <property type="match status" value="1"/>
</dbReference>
<sequence length="1181" mass="132590">MASNSNNAIAGPSGKSFGSKFHNMINNPRNNFPKALRRDISKGSSSGLGSFEEDNFDSVIETSQDSFTIQNKKKIILSHERTSSPYHYKKKLKLESSISKYGESNKKSTSPLEDTLNSLDLDISAIIEENLPKKPAGRQQLDAFAKYLDTQSNNEGCLPHKEPDYDFSQSFNTQIINQLDEAIEESKSLIEDEGEGVPILKSFSHKLSVLKEKHENTNISKKLSLHTDNSVFHVCKRDVDLLFEQIEQSICEMGMESKSGTIPDEILDVIFTDDALKTNIEIDENKIQEELFKSLGNKTRNEDSFLSNLNCSLGTVMKQALLRNASKSTSSENDDMISSFNNSLNRTIPDQGPKFLELGGFFGLPNRVKDLIKHYKGIKELYDWQEECLNLAISNRSNLIYALPTSGGKTLVAEILMLREVLCYQKNVIFILPYVSIVQEKVWDFSPFGVALDFLVEEYASNKGSYPPKKRRRKRSVYIATIEKSLGLVNSLVENGRSSEIGLVVVDELHLIGEGHRGAILEACLTKIMHVNNDIQIVGMSATIGNIEEISKFLHADIYSKNFRPVELTEYVKCDNQIARINWQYSDENDFLTDAKKVDFKYSESVAKADPDMLGGLVLQVIPQDSCLVFCHSKNNCENVVLLLCKLTKPNLKEHRKDEKIKLMQALEEETGELCQILRASIPFGIAYHHSGLTSDERRLLEDAFRSGIISVICCTSTLAAGVNLPAKRVVLRSPYIGKDFISLSKYKQMVGRAGRTGLGEIGESIIISSNVDLPKLKALLMSPMNQALSNLHEDNGRGLRHLLLSCISLGIANTRIQLQKVSEMTLMAVQMDRLNVNIKKLTDNVIKQLFKMGALQESTDKVNERSIESQCNVTVKLDTSIANTSTVNLETPSKSKRTLVLKNNTKLIISSLGSAAIKGGLDLVRAHELYDDLYEAQKSLVLLNCLHLLYLVTPYDTSEQIKPNIQIYHEVLTKLDKHELQTARILGFKEAAIIKMTTGQISKTIPEKILNRFYVTLMLYDLWKEMPVFEVSNKYQINRGIVQNLMVNAATFASNVVNFCEELNDFWAFSHLLKGMSQRLSHCCIKELVPLMELPSVKQNRAKQLYNAGYKNLQSIAKANVNDLIENIEFMSRKTASQLIAASKMLLLEKVENLREEAEDVLHGIEEVKSSSHTPGYPSK</sequence>
<dbReference type="SUPFAM" id="SSF158702">
    <property type="entry name" value="Sec63 N-terminal domain-like"/>
    <property type="match status" value="1"/>
</dbReference>
<keyword evidence="4" id="KW-0378">Hydrolase</keyword>
<comment type="catalytic activity">
    <reaction evidence="9">
        <text>ATP + H2O = ADP + phosphate + H(+)</text>
        <dbReference type="Rhea" id="RHEA:13065"/>
        <dbReference type="ChEBI" id="CHEBI:15377"/>
        <dbReference type="ChEBI" id="CHEBI:15378"/>
        <dbReference type="ChEBI" id="CHEBI:30616"/>
        <dbReference type="ChEBI" id="CHEBI:43474"/>
        <dbReference type="ChEBI" id="CHEBI:456216"/>
        <dbReference type="EC" id="5.6.2.4"/>
    </reaction>
</comment>
<feature type="domain" description="Helicase ATP-binding" evidence="11">
    <location>
        <begin position="390"/>
        <end position="562"/>
    </location>
</feature>
<dbReference type="GO" id="GO:0016787">
    <property type="term" value="F:hydrolase activity"/>
    <property type="evidence" value="ECO:0007669"/>
    <property type="project" value="UniProtKB-KW"/>
</dbReference>
<reference evidence="13 14" key="1">
    <citation type="submission" date="2024-05" db="EMBL/GenBank/DDBJ databases">
        <title>Genetic variation in Jamaican populations of the coffee berry borer (Hypothenemus hampei).</title>
        <authorList>
            <person name="Errbii M."/>
            <person name="Myrie A."/>
        </authorList>
    </citation>
    <scope>NUCLEOTIDE SEQUENCE [LARGE SCALE GENOMIC DNA]</scope>
    <source>
        <strain evidence="13">JA-Hopewell-2020-01-JO</strain>
        <tissue evidence="13">Whole body</tissue>
    </source>
</reference>
<dbReference type="CDD" id="cd18026">
    <property type="entry name" value="DEXHc_POLQ-like"/>
    <property type="match status" value="1"/>
</dbReference>